<dbReference type="AlphaFoldDB" id="A0A6V7PF43"/>
<dbReference type="Gene3D" id="3.10.10.10">
    <property type="entry name" value="HIV Type 1 Reverse Transcriptase, subunit A, domain 1"/>
    <property type="match status" value="1"/>
</dbReference>
<organism evidence="1">
    <name type="scientific">Ananas comosus var. bracteatus</name>
    <name type="common">red pineapple</name>
    <dbReference type="NCBI Taxonomy" id="296719"/>
    <lineage>
        <taxon>Eukaryota</taxon>
        <taxon>Viridiplantae</taxon>
        <taxon>Streptophyta</taxon>
        <taxon>Embryophyta</taxon>
        <taxon>Tracheophyta</taxon>
        <taxon>Spermatophyta</taxon>
        <taxon>Magnoliopsida</taxon>
        <taxon>Liliopsida</taxon>
        <taxon>Poales</taxon>
        <taxon>Bromeliaceae</taxon>
        <taxon>Bromelioideae</taxon>
        <taxon>Ananas</taxon>
    </lineage>
</organism>
<accession>A0A6V7PF43</accession>
<sequence length="305" mass="34789">MVNVMPTSFFKKLGKDEDELKPTDSIMIDFTGNGQQAQGVLTTELTVGSKTLKTAFFVVDADSHYNLLLGRDWIHSNECVPSTFHGKLFQWIGDKVEEIWAEGRPQMIDVNMEDIGHTNWADADPDQISFDEQINKIGYEDDSAAIADVLAPDNSANKAEEVIKDSFHKAEEEGQMNRQTVEMKLEELPIKVGEKKLETQDLLIEVNLGSYEDNKPTFISSKLSAQQQEELKKLLKEYKDCFAWSYEEMPGLSREIVEHRLPIKKGFKPFKQPARRFEPSIVLQIKNEIENLLKAGFIRAARYID</sequence>
<dbReference type="InterPro" id="IPR043502">
    <property type="entry name" value="DNA/RNA_pol_sf"/>
</dbReference>
<evidence type="ECO:0000313" key="1">
    <source>
        <dbReference type="EMBL" id="CAD1829455.1"/>
    </source>
</evidence>
<dbReference type="InterPro" id="IPR021109">
    <property type="entry name" value="Peptidase_aspartic_dom_sf"/>
</dbReference>
<name>A0A6V7PF43_ANACO</name>
<protein>
    <recommendedName>
        <fullName evidence="2">Reverse transcriptase domain-containing protein</fullName>
    </recommendedName>
</protein>
<evidence type="ECO:0008006" key="2">
    <source>
        <dbReference type="Google" id="ProtNLM"/>
    </source>
</evidence>
<reference evidence="1" key="1">
    <citation type="submission" date="2020-07" db="EMBL/GenBank/DDBJ databases">
        <authorList>
            <person name="Lin J."/>
        </authorList>
    </citation>
    <scope>NUCLEOTIDE SEQUENCE</scope>
</reference>
<dbReference type="CDD" id="cd00303">
    <property type="entry name" value="retropepsin_like"/>
    <property type="match status" value="1"/>
</dbReference>
<proteinExistence type="predicted"/>
<dbReference type="PANTHER" id="PTHR33240:SF15">
    <property type="entry name" value="GAG-PRO-LIKE PROTEIN"/>
    <property type="match status" value="1"/>
</dbReference>
<dbReference type="Gene3D" id="2.40.70.10">
    <property type="entry name" value="Acid Proteases"/>
    <property type="match status" value="1"/>
</dbReference>
<dbReference type="PANTHER" id="PTHR33240">
    <property type="entry name" value="OS08G0508500 PROTEIN"/>
    <property type="match status" value="1"/>
</dbReference>
<dbReference type="EMBL" id="LR862147">
    <property type="protein sequence ID" value="CAD1829455.1"/>
    <property type="molecule type" value="Genomic_DNA"/>
</dbReference>
<gene>
    <name evidence="1" type="ORF">CB5_LOCUS12666</name>
</gene>
<dbReference type="SUPFAM" id="SSF56672">
    <property type="entry name" value="DNA/RNA polymerases"/>
    <property type="match status" value="1"/>
</dbReference>